<feature type="compositionally biased region" description="Basic and acidic residues" evidence="1">
    <location>
        <begin position="43"/>
        <end position="56"/>
    </location>
</feature>
<dbReference type="Proteomes" id="UP000073492">
    <property type="component" value="Unassembled WGS sequence"/>
</dbReference>
<comment type="caution">
    <text evidence="2">The sequence shown here is derived from an EMBL/GenBank/DDBJ whole genome shotgun (WGS) entry which is preliminary data.</text>
</comment>
<evidence type="ECO:0000313" key="3">
    <source>
        <dbReference type="Proteomes" id="UP000073492"/>
    </source>
</evidence>
<proteinExistence type="predicted"/>
<organism evidence="2 3">
    <name type="scientific">Pseudocercospora musae</name>
    <dbReference type="NCBI Taxonomy" id="113226"/>
    <lineage>
        <taxon>Eukaryota</taxon>
        <taxon>Fungi</taxon>
        <taxon>Dikarya</taxon>
        <taxon>Ascomycota</taxon>
        <taxon>Pezizomycotina</taxon>
        <taxon>Dothideomycetes</taxon>
        <taxon>Dothideomycetidae</taxon>
        <taxon>Mycosphaerellales</taxon>
        <taxon>Mycosphaerellaceae</taxon>
        <taxon>Pseudocercospora</taxon>
    </lineage>
</organism>
<name>A0A139IF29_9PEZI</name>
<accession>A0A139IF29</accession>
<reference evidence="2 3" key="1">
    <citation type="submission" date="2015-07" db="EMBL/GenBank/DDBJ databases">
        <title>Comparative genomics of the Sigatoka disease complex on banana suggests a link between parallel evolutionary changes in Pseudocercospora fijiensis and Pseudocercospora eumusae and increased virulence on the banana host.</title>
        <authorList>
            <person name="Chang T.-C."/>
            <person name="Salvucci A."/>
            <person name="Crous P.W."/>
            <person name="Stergiopoulos I."/>
        </authorList>
    </citation>
    <scope>NUCLEOTIDE SEQUENCE [LARGE SCALE GENOMIC DNA]</scope>
    <source>
        <strain evidence="2 3">CBS 116634</strain>
    </source>
</reference>
<dbReference type="AlphaFoldDB" id="A0A139IF29"/>
<feature type="compositionally biased region" description="Acidic residues" evidence="1">
    <location>
        <begin position="18"/>
        <end position="28"/>
    </location>
</feature>
<protein>
    <submittedName>
        <fullName evidence="2">Uncharacterized protein</fullName>
    </submittedName>
</protein>
<sequence>MVRKASTDKSIVTRSEDECPPCDEDDEEFKPAVNGPEDEEDDLKPTFDRHTQEWVFRHQLTGSKGTAEEPYTMRKAHQEK</sequence>
<evidence type="ECO:0000313" key="2">
    <source>
        <dbReference type="EMBL" id="KXT13294.1"/>
    </source>
</evidence>
<dbReference type="EMBL" id="LFZO01000122">
    <property type="protein sequence ID" value="KXT13294.1"/>
    <property type="molecule type" value="Genomic_DNA"/>
</dbReference>
<feature type="region of interest" description="Disordered" evidence="1">
    <location>
        <begin position="1"/>
        <end position="80"/>
    </location>
</feature>
<evidence type="ECO:0000256" key="1">
    <source>
        <dbReference type="SAM" id="MobiDB-lite"/>
    </source>
</evidence>
<keyword evidence="3" id="KW-1185">Reference proteome</keyword>
<gene>
    <name evidence="2" type="ORF">AC579_7230</name>
</gene>